<gene>
    <name evidence="1" type="ORF">FWILDA_LOCUS19188</name>
</gene>
<proteinExistence type="predicted"/>
<sequence length="151" mass="18079">DRSMMNNVHIKNEDIIICNESDTKDFLRKVDGKQILVHNVRNALWKHPYFNVYTICIPDHMHHADLETALPNFSLSELQSFKNGFERLTRLTVVEYRDLMKIMLFVLNNLIPDKTLNKKLCDLYSLWIDMYIWSRRLGYIEDDLQEFEINL</sequence>
<reference evidence="1" key="1">
    <citation type="submission" date="2022-08" db="EMBL/GenBank/DDBJ databases">
        <authorList>
            <person name="Kallberg Y."/>
            <person name="Tangrot J."/>
            <person name="Rosling A."/>
        </authorList>
    </citation>
    <scope>NUCLEOTIDE SEQUENCE</scope>
    <source>
        <strain evidence="1">Wild A</strain>
    </source>
</reference>
<comment type="caution">
    <text evidence="1">The sequence shown here is derived from an EMBL/GenBank/DDBJ whole genome shotgun (WGS) entry which is preliminary data.</text>
</comment>
<name>A0A9W4X0F9_9GLOM</name>
<evidence type="ECO:0000313" key="2">
    <source>
        <dbReference type="Proteomes" id="UP001153678"/>
    </source>
</evidence>
<accession>A0A9W4X0F9</accession>
<keyword evidence="2" id="KW-1185">Reference proteome</keyword>
<dbReference type="Proteomes" id="UP001153678">
    <property type="component" value="Unassembled WGS sequence"/>
</dbReference>
<organism evidence="1 2">
    <name type="scientific">Funneliformis geosporum</name>
    <dbReference type="NCBI Taxonomy" id="1117311"/>
    <lineage>
        <taxon>Eukaryota</taxon>
        <taxon>Fungi</taxon>
        <taxon>Fungi incertae sedis</taxon>
        <taxon>Mucoromycota</taxon>
        <taxon>Glomeromycotina</taxon>
        <taxon>Glomeromycetes</taxon>
        <taxon>Glomerales</taxon>
        <taxon>Glomeraceae</taxon>
        <taxon>Funneliformis</taxon>
    </lineage>
</organism>
<protein>
    <submittedName>
        <fullName evidence="1">9642_t:CDS:1</fullName>
    </submittedName>
</protein>
<dbReference type="AlphaFoldDB" id="A0A9W4X0F9"/>
<dbReference type="OrthoDB" id="2438813at2759"/>
<dbReference type="EMBL" id="CAMKVN010021991">
    <property type="protein sequence ID" value="CAI2199666.1"/>
    <property type="molecule type" value="Genomic_DNA"/>
</dbReference>
<evidence type="ECO:0000313" key="1">
    <source>
        <dbReference type="EMBL" id="CAI2199666.1"/>
    </source>
</evidence>
<feature type="non-terminal residue" evidence="1">
    <location>
        <position position="1"/>
    </location>
</feature>